<dbReference type="PANTHER" id="PTHR48044">
    <property type="entry name" value="GLYCOSYLTRANSFERASE"/>
    <property type="match status" value="1"/>
</dbReference>
<feature type="chain" id="PRO_5026695812" description="Glycosyltransferase" evidence="6">
    <location>
        <begin position="16"/>
        <end position="455"/>
    </location>
</feature>
<dbReference type="Gramene" id="SIN_1016337.t">
    <property type="protein sequence ID" value="SIN_1016337.t.cds1"/>
    <property type="gene ID" value="SIN_1016337"/>
</dbReference>
<evidence type="ECO:0000256" key="4">
    <source>
        <dbReference type="RuleBase" id="RU003718"/>
    </source>
</evidence>
<dbReference type="GO" id="GO:0008194">
    <property type="term" value="F:UDP-glycosyltransferase activity"/>
    <property type="evidence" value="ECO:0007669"/>
    <property type="project" value="InterPro"/>
</dbReference>
<dbReference type="SUPFAM" id="SSF53756">
    <property type="entry name" value="UDP-Glycosyltransferase/glycogen phosphorylase"/>
    <property type="match status" value="1"/>
</dbReference>
<dbReference type="Pfam" id="PF00201">
    <property type="entry name" value="UDPGT"/>
    <property type="match status" value="1"/>
</dbReference>
<evidence type="ECO:0000259" key="7">
    <source>
        <dbReference type="Pfam" id="PF26168"/>
    </source>
</evidence>
<dbReference type="GeneID" id="105157081"/>
<dbReference type="Gene3D" id="3.40.50.2000">
    <property type="entry name" value="Glycogen Phosphorylase B"/>
    <property type="match status" value="2"/>
</dbReference>
<dbReference type="GO" id="GO:0016138">
    <property type="term" value="P:glycoside biosynthetic process"/>
    <property type="evidence" value="ECO:0007669"/>
    <property type="project" value="UniProtKB-ARBA"/>
</dbReference>
<dbReference type="InterPro" id="IPR002213">
    <property type="entry name" value="UDP_glucos_trans"/>
</dbReference>
<evidence type="ECO:0000256" key="3">
    <source>
        <dbReference type="ARBA" id="ARBA00022679"/>
    </source>
</evidence>
<feature type="signal peptide" evidence="6">
    <location>
        <begin position="1"/>
        <end position="15"/>
    </location>
</feature>
<keyword evidence="6" id="KW-0732">Signal</keyword>
<feature type="domain" description="Glycosyltransferase N-terminal" evidence="7">
    <location>
        <begin position="6"/>
        <end position="238"/>
    </location>
</feature>
<sequence>MAIFKVLMFPWLAHGHVYPYLALAQRLSKTNKFHIYFCSTSVNLESIRNSLNQHSPSSWDHLSIELIELRLPPHPQLPPHYHTTKNIPLTLIPTLIHAFQLSAPNFSDIITRLNPDLLIYDMFQPWSAKLASSQGIPAVHFNVGGSTALSFLHHLHTHKSAVTFPVPAIYLHDYERQNQMAEEELVKVQEDDEGLFFGVFKLSCDIVLINSCCMWIEGMYIDYLSTLSQRRIVPVGPLVQENAADETDSWIMNWLSKKRESSTLYISFGSETYFSREQIQEIAKGLELCKVNFIWVARSPVGSDHINVEEALPEGFIDLVKERGILVQKWAPQAAILASPAVGGFMSHCGWNAIKESIYFGVPVVALPLKFEQPLNSRLVVEAAFGVEVARDEKGKFDGEAVGRAIDEVMLGESGERLRRRVREMSEKTKVEEEETFCGVVEELTKICVKKSASS</sequence>
<dbReference type="FunFam" id="3.40.50.2000:FF:000060">
    <property type="entry name" value="Glycosyltransferase"/>
    <property type="match status" value="1"/>
</dbReference>
<protein>
    <recommendedName>
        <fullName evidence="5">Glycosyltransferase</fullName>
        <ecNumber evidence="5">2.4.1.-</ecNumber>
    </recommendedName>
</protein>
<evidence type="ECO:0000256" key="6">
    <source>
        <dbReference type="SAM" id="SignalP"/>
    </source>
</evidence>
<name>A0A6I9SW07_SESIN</name>
<dbReference type="EC" id="2.4.1.-" evidence="5"/>
<dbReference type="RefSeq" id="XP_011071677.1">
    <property type="nucleotide sequence ID" value="XM_011073375.2"/>
</dbReference>
<comment type="similarity">
    <text evidence="1 4">Belongs to the UDP-glycosyltransferase family.</text>
</comment>
<evidence type="ECO:0000313" key="8">
    <source>
        <dbReference type="Proteomes" id="UP000504604"/>
    </source>
</evidence>
<evidence type="ECO:0000256" key="5">
    <source>
        <dbReference type="RuleBase" id="RU362057"/>
    </source>
</evidence>
<gene>
    <name evidence="9" type="primary">LOC105157081</name>
</gene>
<keyword evidence="8" id="KW-1185">Reference proteome</keyword>
<evidence type="ECO:0000256" key="2">
    <source>
        <dbReference type="ARBA" id="ARBA00022676"/>
    </source>
</evidence>
<dbReference type="InterPro" id="IPR035595">
    <property type="entry name" value="UDP_glycos_trans_CS"/>
</dbReference>
<dbReference type="Pfam" id="PF26168">
    <property type="entry name" value="Glyco_transf_N"/>
    <property type="match status" value="1"/>
</dbReference>
<keyword evidence="2 4" id="KW-0328">Glycosyltransferase</keyword>
<dbReference type="InterPro" id="IPR058980">
    <property type="entry name" value="Glyco_transf_N"/>
</dbReference>
<accession>A0A6I9SW07</accession>
<dbReference type="AlphaFoldDB" id="A0A6I9SW07"/>
<reference evidence="9" key="1">
    <citation type="submission" date="2025-08" db="UniProtKB">
        <authorList>
            <consortium name="RefSeq"/>
        </authorList>
    </citation>
    <scope>IDENTIFICATION</scope>
</reference>
<dbReference type="KEGG" id="sind:105157081"/>
<dbReference type="PANTHER" id="PTHR48044:SF82">
    <property type="entry name" value="GLYCOSYLTRANSFERASE"/>
    <property type="match status" value="1"/>
</dbReference>
<dbReference type="CDD" id="cd03784">
    <property type="entry name" value="GT1_Gtf-like"/>
    <property type="match status" value="1"/>
</dbReference>
<organism evidence="8 9">
    <name type="scientific">Sesamum indicum</name>
    <name type="common">Oriental sesame</name>
    <name type="synonym">Sesamum orientale</name>
    <dbReference type="NCBI Taxonomy" id="4182"/>
    <lineage>
        <taxon>Eukaryota</taxon>
        <taxon>Viridiplantae</taxon>
        <taxon>Streptophyta</taxon>
        <taxon>Embryophyta</taxon>
        <taxon>Tracheophyta</taxon>
        <taxon>Spermatophyta</taxon>
        <taxon>Magnoliopsida</taxon>
        <taxon>eudicotyledons</taxon>
        <taxon>Gunneridae</taxon>
        <taxon>Pentapetalae</taxon>
        <taxon>asterids</taxon>
        <taxon>lamiids</taxon>
        <taxon>Lamiales</taxon>
        <taxon>Pedaliaceae</taxon>
        <taxon>Sesamum</taxon>
    </lineage>
</organism>
<dbReference type="OrthoDB" id="5835829at2759"/>
<dbReference type="PROSITE" id="PS00375">
    <property type="entry name" value="UDPGT"/>
    <property type="match status" value="1"/>
</dbReference>
<dbReference type="InParanoid" id="A0A6I9SW07"/>
<dbReference type="Proteomes" id="UP000504604">
    <property type="component" value="Linkage group LG3"/>
</dbReference>
<evidence type="ECO:0000256" key="1">
    <source>
        <dbReference type="ARBA" id="ARBA00009995"/>
    </source>
</evidence>
<dbReference type="SMR" id="A0A6I9SW07"/>
<evidence type="ECO:0000313" key="9">
    <source>
        <dbReference type="RefSeq" id="XP_011071677.1"/>
    </source>
</evidence>
<proteinExistence type="inferred from homology"/>
<keyword evidence="3 4" id="KW-0808">Transferase</keyword>